<accession>A0A1J8Q9P6</accession>
<feature type="transmembrane region" description="Helical" evidence="1">
    <location>
        <begin position="21"/>
        <end position="44"/>
    </location>
</feature>
<keyword evidence="1" id="KW-0472">Membrane</keyword>
<feature type="transmembrane region" description="Helical" evidence="1">
    <location>
        <begin position="117"/>
        <end position="139"/>
    </location>
</feature>
<name>A0A1J8Q9P6_9AGAM</name>
<organism evidence="2 3">
    <name type="scientific">Rhizopogon vesiculosus</name>
    <dbReference type="NCBI Taxonomy" id="180088"/>
    <lineage>
        <taxon>Eukaryota</taxon>
        <taxon>Fungi</taxon>
        <taxon>Dikarya</taxon>
        <taxon>Basidiomycota</taxon>
        <taxon>Agaricomycotina</taxon>
        <taxon>Agaricomycetes</taxon>
        <taxon>Agaricomycetidae</taxon>
        <taxon>Boletales</taxon>
        <taxon>Suillineae</taxon>
        <taxon>Rhizopogonaceae</taxon>
        <taxon>Rhizopogon</taxon>
    </lineage>
</organism>
<protein>
    <submittedName>
        <fullName evidence="2">Uncharacterized protein</fullName>
    </submittedName>
</protein>
<feature type="transmembrane region" description="Helical" evidence="1">
    <location>
        <begin position="76"/>
        <end position="96"/>
    </location>
</feature>
<reference evidence="2 3" key="1">
    <citation type="submission" date="2016-03" db="EMBL/GenBank/DDBJ databases">
        <title>Comparative genomics of the ectomycorrhizal sister species Rhizopogon vinicolor and Rhizopogon vesiculosus (Basidiomycota: Boletales) reveals a divergence of the mating type B locus.</title>
        <authorList>
            <person name="Mujic A.B."/>
            <person name="Kuo A."/>
            <person name="Tritt A."/>
            <person name="Lipzen A."/>
            <person name="Chen C."/>
            <person name="Johnson J."/>
            <person name="Sharma A."/>
            <person name="Barry K."/>
            <person name="Grigoriev I.V."/>
            <person name="Spatafora J.W."/>
        </authorList>
    </citation>
    <scope>NUCLEOTIDE SEQUENCE [LARGE SCALE GENOMIC DNA]</scope>
    <source>
        <strain evidence="2 3">AM-OR11-056</strain>
    </source>
</reference>
<evidence type="ECO:0000313" key="3">
    <source>
        <dbReference type="Proteomes" id="UP000183567"/>
    </source>
</evidence>
<gene>
    <name evidence="2" type="ORF">AZE42_05053</name>
</gene>
<comment type="caution">
    <text evidence="2">The sequence shown here is derived from an EMBL/GenBank/DDBJ whole genome shotgun (WGS) entry which is preliminary data.</text>
</comment>
<keyword evidence="1" id="KW-1133">Transmembrane helix</keyword>
<evidence type="ECO:0000256" key="1">
    <source>
        <dbReference type="SAM" id="Phobius"/>
    </source>
</evidence>
<dbReference type="Proteomes" id="UP000183567">
    <property type="component" value="Unassembled WGS sequence"/>
</dbReference>
<feature type="transmembrane region" description="Helical" evidence="1">
    <location>
        <begin position="151"/>
        <end position="169"/>
    </location>
</feature>
<evidence type="ECO:0000313" key="2">
    <source>
        <dbReference type="EMBL" id="OJA08460.1"/>
    </source>
</evidence>
<sequence length="221" mass="24967">MFMQAIMHLRVYAMYERRREVLVLLCVCFIVEVMAAVTIVWANFGPGSVKTVDYHSRVLGTLTCYNDGTHEFSAAAFIPFLCVETLLFLLAIRKVIVHLQDASRISGEWMLRSMMRILVRDSILYFFGNIISMVIFAGLWSNLFGPYTELVSAPFLLLINTATSSHLILSIRHTRDSSKGLVIEGWTGHEIHELTTVDHFFATGHKQGTFNPCLVYDIGAV</sequence>
<keyword evidence="1" id="KW-0812">Transmembrane</keyword>
<dbReference type="OrthoDB" id="3256800at2759"/>
<keyword evidence="3" id="KW-1185">Reference proteome</keyword>
<proteinExistence type="predicted"/>
<dbReference type="AlphaFoldDB" id="A0A1J8Q9P6"/>
<dbReference type="EMBL" id="LVVM01006296">
    <property type="protein sequence ID" value="OJA08460.1"/>
    <property type="molecule type" value="Genomic_DNA"/>
</dbReference>